<sequence length="1350" mass="150506">MDFLLTVAQNDLETARQLLQTGIDVNCPILWNAKNTFSPVIPATLASNPQQLSKLLSDQEYHSRPLNIAVLGGHVDMVRLLLSAGADINLKDGRGRTALICAIYGLDMDASNIDASNLPLISKTHESHVSIMKNVLLRHPNLYVPTLDSPQYEIKGITPLCLASYLGKSDIIQLLLDDGRVNVDGTDSKNASALMYAARDGNLSIVQMLLNYDASPDITDSHGWSAIQYAEKNPDIVHLCEKALRRKRPDISMIHAPVNPVARYPASYTKLSTLISSLPQHQSSLSHVTFDHTLQDIDFMDPVTAPIVHLVQMAFLHAIRSHDHISLQTLLLWSPPLTLDNTRPSSALLINHHDTKTGLAAIHHAMRAKPLPSLDTLAMLYQAGADVNAQTYYGRTALHHLARIGMDKDGKSWGIQKNPAKQQQSQPNTNAQPIIPLEEPTTHAGRISPFAGNRLSTVSSTGSDTTTLQDPANHLNPAIKSILAAPTVSAHLGLCASLLVQFGALVNIADPTGNTPLHFASEFGAVPEVLEVLIMDGNADLHLKNKKQQTPLDICKTEDIRRYMLALEKDRKTTHRTKPTLSSNTTATGTIRPFDTASDYRHSLTRSASIQSATIHGDGGKWNATSMTSPASVILPTSISEAAAQNKGLKKKGDVLDEIDADFERILNAFYSYQTTFTDSIEKSLAFITETILQSWQSDDLSTGDDKPNLKQGATPGHLERMIVQLRFELREAHDMFDQTDQRAEKVMLHYREALEQVEQIHQADCELLDLQQDKVDKLVDVFERIDSRFCQLEVDQDELIGQVESWRTWSLAHLDRLERQPPTATSGAHLHSCIANLMQTLAILTTLPAGDPVLDLRNDRHRLFRDLQTVVHQVLHEAHDDDGRAALQQRWHQVERLLTTPPAAVDTSSSIKSDKNLTPTAAPWQRQLLTASLYSASLKGDGGHRSLNELELSFDILNTNLCEIQKDMDDLQQQSQQVMENKKQMYDVCLALETELASLQHAPGKGDRTEAVVRRELNQVMQCTGALFDRQSSLDQEIAALKQEQEALEQQLEDTKTALRQVRPPLLLQGLLERLETDDKPMVRVEKDWQEDANLVVVFMDQDSFGDGEDSDASSSSSSTRSGGEYKKQQLKSLFKTTLATRCLISRLDASLYCLKVLTAHHISRSRQALLEVQVSLSQAKDEVEEAHNQMITLYTDAAEVARQVYVFKTEVEMIIRHRKEEVVKVWEVVDEVSVGIDTSAVPAADRQPPITADNDDDNERHQWILRELERFQIVHENLQDAIEDLKREQADIGHRIRQMVTLLIEPQVDRLVGDVSLLSLSDYLADLMDGVRMHDLGLKLDEKHSVTR</sequence>
<evidence type="ECO:0000256" key="2">
    <source>
        <dbReference type="ARBA" id="ARBA00023043"/>
    </source>
</evidence>
<feature type="compositionally biased region" description="Polar residues" evidence="5">
    <location>
        <begin position="579"/>
        <end position="589"/>
    </location>
</feature>
<feature type="coiled-coil region" evidence="4">
    <location>
        <begin position="1032"/>
        <end position="1063"/>
    </location>
</feature>
<feature type="repeat" description="ANK" evidence="3">
    <location>
        <begin position="512"/>
        <end position="546"/>
    </location>
</feature>
<feature type="region of interest" description="Disordered" evidence="5">
    <location>
        <begin position="572"/>
        <end position="594"/>
    </location>
</feature>
<dbReference type="SUPFAM" id="SSF48403">
    <property type="entry name" value="Ankyrin repeat"/>
    <property type="match status" value="2"/>
</dbReference>
<feature type="repeat" description="ANK" evidence="3">
    <location>
        <begin position="61"/>
        <end position="93"/>
    </location>
</feature>
<name>A0A168N3Y6_ABSGL</name>
<keyword evidence="2 3" id="KW-0040">ANK repeat</keyword>
<dbReference type="PROSITE" id="PS50088">
    <property type="entry name" value="ANK_REPEAT"/>
    <property type="match status" value="4"/>
</dbReference>
<accession>A0A168N3Y6</accession>
<proteinExistence type="predicted"/>
<evidence type="ECO:0000256" key="3">
    <source>
        <dbReference type="PROSITE-ProRule" id="PRU00023"/>
    </source>
</evidence>
<dbReference type="PANTHER" id="PTHR24171">
    <property type="entry name" value="ANKYRIN REPEAT DOMAIN-CONTAINING PROTEIN 39-RELATED"/>
    <property type="match status" value="1"/>
</dbReference>
<feature type="region of interest" description="Disordered" evidence="5">
    <location>
        <begin position="412"/>
        <end position="432"/>
    </location>
</feature>
<dbReference type="PROSITE" id="PS50297">
    <property type="entry name" value="ANK_REP_REGION"/>
    <property type="match status" value="4"/>
</dbReference>
<dbReference type="Pfam" id="PF00023">
    <property type="entry name" value="Ank"/>
    <property type="match status" value="1"/>
</dbReference>
<dbReference type="InterPro" id="IPR036770">
    <property type="entry name" value="Ankyrin_rpt-contain_sf"/>
</dbReference>
<feature type="coiled-coil region" evidence="4">
    <location>
        <begin position="1270"/>
        <end position="1297"/>
    </location>
</feature>
<keyword evidence="1" id="KW-0677">Repeat</keyword>
<feature type="repeat" description="ANK" evidence="3">
    <location>
        <begin position="189"/>
        <end position="221"/>
    </location>
</feature>
<reference evidence="6" key="1">
    <citation type="submission" date="2016-04" db="EMBL/GenBank/DDBJ databases">
        <authorList>
            <person name="Evans L.H."/>
            <person name="Alamgir A."/>
            <person name="Owens N."/>
            <person name="Weber N.D."/>
            <person name="Virtaneva K."/>
            <person name="Barbian K."/>
            <person name="Babar A."/>
            <person name="Rosenke K."/>
        </authorList>
    </citation>
    <scope>NUCLEOTIDE SEQUENCE [LARGE SCALE GENOMIC DNA]</scope>
    <source>
        <strain evidence="6">CBS 101.48</strain>
    </source>
</reference>
<dbReference type="Gene3D" id="1.25.40.20">
    <property type="entry name" value="Ankyrin repeat-containing domain"/>
    <property type="match status" value="4"/>
</dbReference>
<keyword evidence="7" id="KW-1185">Reference proteome</keyword>
<dbReference type="Proteomes" id="UP000078561">
    <property type="component" value="Unassembled WGS sequence"/>
</dbReference>
<evidence type="ECO:0000256" key="1">
    <source>
        <dbReference type="ARBA" id="ARBA00022737"/>
    </source>
</evidence>
<gene>
    <name evidence="6" type="primary">ABSGL_05403.1 scaffold 6965</name>
</gene>
<dbReference type="SMART" id="SM00248">
    <property type="entry name" value="ANK"/>
    <property type="match status" value="6"/>
</dbReference>
<dbReference type="InterPro" id="IPR002110">
    <property type="entry name" value="Ankyrin_rpt"/>
</dbReference>
<protein>
    <submittedName>
        <fullName evidence="6">Uncharacterized protein</fullName>
    </submittedName>
</protein>
<evidence type="ECO:0000313" key="6">
    <source>
        <dbReference type="EMBL" id="SAL99757.1"/>
    </source>
</evidence>
<feature type="compositionally biased region" description="Polar residues" evidence="5">
    <location>
        <begin position="419"/>
        <end position="432"/>
    </location>
</feature>
<dbReference type="Pfam" id="PF12796">
    <property type="entry name" value="Ank_2"/>
    <property type="match status" value="1"/>
</dbReference>
<dbReference type="Pfam" id="PF13637">
    <property type="entry name" value="Ank_4"/>
    <property type="match status" value="2"/>
</dbReference>
<dbReference type="InParanoid" id="A0A168N3Y6"/>
<dbReference type="STRING" id="4829.A0A168N3Y6"/>
<dbReference type="EMBL" id="LT552963">
    <property type="protein sequence ID" value="SAL99757.1"/>
    <property type="molecule type" value="Genomic_DNA"/>
</dbReference>
<dbReference type="OrthoDB" id="539213at2759"/>
<evidence type="ECO:0000256" key="5">
    <source>
        <dbReference type="SAM" id="MobiDB-lite"/>
    </source>
</evidence>
<organism evidence="6">
    <name type="scientific">Absidia glauca</name>
    <name type="common">Pin mould</name>
    <dbReference type="NCBI Taxonomy" id="4829"/>
    <lineage>
        <taxon>Eukaryota</taxon>
        <taxon>Fungi</taxon>
        <taxon>Fungi incertae sedis</taxon>
        <taxon>Mucoromycota</taxon>
        <taxon>Mucoromycotina</taxon>
        <taxon>Mucoromycetes</taxon>
        <taxon>Mucorales</taxon>
        <taxon>Cunninghamellaceae</taxon>
        <taxon>Absidia</taxon>
    </lineage>
</organism>
<feature type="repeat" description="ANK" evidence="3">
    <location>
        <begin position="155"/>
        <end position="179"/>
    </location>
</feature>
<evidence type="ECO:0000256" key="4">
    <source>
        <dbReference type="SAM" id="Coils"/>
    </source>
</evidence>
<evidence type="ECO:0000313" key="7">
    <source>
        <dbReference type="Proteomes" id="UP000078561"/>
    </source>
</evidence>
<keyword evidence="4" id="KW-0175">Coiled coil</keyword>